<evidence type="ECO:0000313" key="5">
    <source>
        <dbReference type="EMBL" id="ABO51450.1"/>
    </source>
</evidence>
<proteinExistence type="predicted"/>
<dbReference type="PANTHER" id="PTHR38471">
    <property type="entry name" value="FOUR HELIX BUNDLE PROTEIN"/>
    <property type="match status" value="1"/>
</dbReference>
<dbReference type="eggNOG" id="ENOG5032YWC">
    <property type="taxonomic scope" value="Bacteria"/>
</dbReference>
<name>A4J0X2_DESRM</name>
<dbReference type="KEGG" id="drm:Dred_1266"/>
<evidence type="ECO:0000313" key="1">
    <source>
        <dbReference type="EMBL" id="ABO48725.1"/>
    </source>
</evidence>
<dbReference type="EMBL" id="CP000612">
    <property type="protein sequence ID" value="ABO49794.1"/>
    <property type="molecule type" value="Genomic_DNA"/>
</dbReference>
<evidence type="ECO:0000313" key="2">
    <source>
        <dbReference type="EMBL" id="ABO49794.1"/>
    </source>
</evidence>
<evidence type="ECO:0000313" key="6">
    <source>
        <dbReference type="Proteomes" id="UP000001556"/>
    </source>
</evidence>
<dbReference type="KEGG" id="drm:Dred_2947"/>
<dbReference type="KEGG" id="drm:Dred_0176"/>
<dbReference type="InterPro" id="IPR036583">
    <property type="entry name" value="23S_rRNA_IVS_sf"/>
</dbReference>
<dbReference type="KEGG" id="drm:Dred_2021"/>
<evidence type="ECO:0000313" key="4">
    <source>
        <dbReference type="EMBL" id="ABO50538.1"/>
    </source>
</evidence>
<sequence length="124" mass="14630">MFERKTHMIKDYHDLEVYKRGYKLALQIHKTTKGFPQHELYEIGSQIRRAAVSIPLNIAEGYGRKNYVDDFKRFLINALGSCNEVAVLLDMIKDLGYISDQYEGFKEEYDHLGRQLNKLIQTWK</sequence>
<dbReference type="AlphaFoldDB" id="A4J0X2"/>
<dbReference type="GO" id="GO:0005840">
    <property type="term" value="C:ribosome"/>
    <property type="evidence" value="ECO:0007669"/>
    <property type="project" value="UniProtKB-KW"/>
</dbReference>
<dbReference type="EMBL" id="CP000612">
    <property type="protein sequence ID" value="ABO49800.1"/>
    <property type="molecule type" value="Genomic_DNA"/>
</dbReference>
<dbReference type="CDD" id="cd16377">
    <property type="entry name" value="23S_rRNA_IVP_like"/>
    <property type="match status" value="1"/>
</dbReference>
<keyword evidence="1" id="KW-0687">Ribonucleoprotein</keyword>
<dbReference type="InterPro" id="IPR012657">
    <property type="entry name" value="23S_rRNA-intervening_sequence"/>
</dbReference>
<dbReference type="Pfam" id="PF05635">
    <property type="entry name" value="23S_rRNA_IVP"/>
    <property type="match status" value="1"/>
</dbReference>
<dbReference type="EMBL" id="CP000612">
    <property type="protein sequence ID" value="ABO48725.1"/>
    <property type="molecule type" value="Genomic_DNA"/>
</dbReference>
<evidence type="ECO:0000313" key="3">
    <source>
        <dbReference type="EMBL" id="ABO49800.1"/>
    </source>
</evidence>
<gene>
    <name evidence="1" type="ordered locus">Dred_0176</name>
    <name evidence="2" type="ordered locus">Dred_1260</name>
    <name evidence="3" type="ordered locus">Dred_1266</name>
    <name evidence="4" type="ordered locus">Dred_2021</name>
    <name evidence="5" type="ordered locus">Dred_2947</name>
</gene>
<organism evidence="1 6">
    <name type="scientific">Desulforamulus reducens (strain ATCC BAA-1160 / DSM 100696 / MI-1)</name>
    <name type="common">Desulfotomaculum reducens</name>
    <dbReference type="NCBI Taxonomy" id="349161"/>
    <lineage>
        <taxon>Bacteria</taxon>
        <taxon>Bacillati</taxon>
        <taxon>Bacillota</taxon>
        <taxon>Clostridia</taxon>
        <taxon>Eubacteriales</taxon>
        <taxon>Peptococcaceae</taxon>
        <taxon>Desulforamulus</taxon>
    </lineage>
</organism>
<dbReference type="SUPFAM" id="SSF158446">
    <property type="entry name" value="IVS-encoded protein-like"/>
    <property type="match status" value="1"/>
</dbReference>
<dbReference type="EMBL" id="CP000612">
    <property type="protein sequence ID" value="ABO51450.1"/>
    <property type="molecule type" value="Genomic_DNA"/>
</dbReference>
<dbReference type="KEGG" id="drm:Dred_1260"/>
<dbReference type="NCBIfam" id="TIGR02436">
    <property type="entry name" value="four helix bundle protein"/>
    <property type="match status" value="1"/>
</dbReference>
<dbReference type="STRING" id="349161.Dred_0176"/>
<protein>
    <submittedName>
        <fullName evidence="1">S23 ribosomal protein</fullName>
    </submittedName>
</protein>
<dbReference type="PANTHER" id="PTHR38471:SF2">
    <property type="entry name" value="FOUR HELIX BUNDLE PROTEIN"/>
    <property type="match status" value="1"/>
</dbReference>
<dbReference type="EMBL" id="CP000612">
    <property type="protein sequence ID" value="ABO50538.1"/>
    <property type="molecule type" value="Genomic_DNA"/>
</dbReference>
<accession>A4J0X2</accession>
<dbReference type="HOGENOM" id="CLU_129874_0_6_9"/>
<keyword evidence="1" id="KW-0689">Ribosomal protein</keyword>
<dbReference type="Gene3D" id="1.20.1440.60">
    <property type="entry name" value="23S rRNA-intervening sequence"/>
    <property type="match status" value="1"/>
</dbReference>
<keyword evidence="6" id="KW-1185">Reference proteome</keyword>
<reference evidence="1 6" key="1">
    <citation type="submission" date="2007-03" db="EMBL/GenBank/DDBJ databases">
        <title>Complete sequence of Desulfotomaculum reducens MI-1.</title>
        <authorList>
            <consortium name="US DOE Joint Genome Institute"/>
            <person name="Copeland A."/>
            <person name="Lucas S."/>
            <person name="Lapidus A."/>
            <person name="Barry K."/>
            <person name="Detter J.C."/>
            <person name="Glavina del Rio T."/>
            <person name="Hammon N."/>
            <person name="Israni S."/>
            <person name="Dalin E."/>
            <person name="Tice H."/>
            <person name="Pitluck S."/>
            <person name="Sims D."/>
            <person name="Brettin T."/>
            <person name="Bruce D."/>
            <person name="Han C."/>
            <person name="Tapia R."/>
            <person name="Schmutz J."/>
            <person name="Larimer F."/>
            <person name="Land M."/>
            <person name="Hauser L."/>
            <person name="Kyrpides N."/>
            <person name="Kim E."/>
            <person name="Tebo B.M."/>
            <person name="Richardson P."/>
        </authorList>
    </citation>
    <scope>NUCLEOTIDE SEQUENCE [LARGE SCALE GENOMIC DNA]</scope>
    <source>
        <strain evidence="1 6">MI-1</strain>
    </source>
</reference>
<dbReference type="Proteomes" id="UP000001556">
    <property type="component" value="Chromosome"/>
</dbReference>